<gene>
    <name evidence="3" type="ORF">L345_18165</name>
</gene>
<keyword evidence="2" id="KW-1133">Transmembrane helix</keyword>
<proteinExistence type="predicted"/>
<comment type="caution">
    <text evidence="3">The sequence shown here is derived from an EMBL/GenBank/DDBJ whole genome shotgun (WGS) entry which is preliminary data.</text>
</comment>
<dbReference type="AlphaFoldDB" id="V8N1S7"/>
<protein>
    <submittedName>
        <fullName evidence="3">Uncharacterized protein</fullName>
    </submittedName>
</protein>
<feature type="compositionally biased region" description="Basic and acidic residues" evidence="1">
    <location>
        <begin position="93"/>
        <end position="104"/>
    </location>
</feature>
<sequence length="204" mass="22855">MEKKRRKEGKKGGREGGREGRQPPSTPIVCDSLNNSSDSNKWPKKEKPLVKSALTHLSTPAGLTMEILILIFIYFILSALAMTHRFKKHQRQPSRERSGPERLPLRPSPSPNLPGKAAALTSCSESPSMISEISCSLRAMVAERPVPLWPTLQRWPKGKKVKEKELWIKGYFGAGGYRIDVSGFRRSALSCPYWSLILRGRSNS</sequence>
<evidence type="ECO:0000313" key="4">
    <source>
        <dbReference type="Proteomes" id="UP000018936"/>
    </source>
</evidence>
<feature type="non-terminal residue" evidence="3">
    <location>
        <position position="1"/>
    </location>
</feature>
<evidence type="ECO:0000313" key="3">
    <source>
        <dbReference type="EMBL" id="ETE56125.1"/>
    </source>
</evidence>
<evidence type="ECO:0000256" key="2">
    <source>
        <dbReference type="SAM" id="Phobius"/>
    </source>
</evidence>
<reference evidence="3 4" key="1">
    <citation type="journal article" date="2013" name="Proc. Natl. Acad. Sci. U.S.A.">
        <title>The king cobra genome reveals dynamic gene evolution and adaptation in the snake venom system.</title>
        <authorList>
            <person name="Vonk F.J."/>
            <person name="Casewell N.R."/>
            <person name="Henkel C.V."/>
            <person name="Heimberg A.M."/>
            <person name="Jansen H.J."/>
            <person name="McCleary R.J."/>
            <person name="Kerkkamp H.M."/>
            <person name="Vos R.A."/>
            <person name="Guerreiro I."/>
            <person name="Calvete J.J."/>
            <person name="Wuster W."/>
            <person name="Woods A.E."/>
            <person name="Logan J.M."/>
            <person name="Harrison R.A."/>
            <person name="Castoe T.A."/>
            <person name="de Koning A.P."/>
            <person name="Pollock D.D."/>
            <person name="Yandell M."/>
            <person name="Calderon D."/>
            <person name="Renjifo C."/>
            <person name="Currier R.B."/>
            <person name="Salgado D."/>
            <person name="Pla D."/>
            <person name="Sanz L."/>
            <person name="Hyder A.S."/>
            <person name="Ribeiro J.M."/>
            <person name="Arntzen J.W."/>
            <person name="van den Thillart G.E."/>
            <person name="Boetzer M."/>
            <person name="Pirovano W."/>
            <person name="Dirks R.P."/>
            <person name="Spaink H.P."/>
            <person name="Duboule D."/>
            <person name="McGlinn E."/>
            <person name="Kini R.M."/>
            <person name="Richardson M.K."/>
        </authorList>
    </citation>
    <scope>NUCLEOTIDE SEQUENCE</scope>
    <source>
        <tissue evidence="3">Blood</tissue>
    </source>
</reference>
<feature type="region of interest" description="Disordered" evidence="1">
    <location>
        <begin position="1"/>
        <end position="46"/>
    </location>
</feature>
<feature type="transmembrane region" description="Helical" evidence="2">
    <location>
        <begin position="61"/>
        <end position="82"/>
    </location>
</feature>
<dbReference type="Proteomes" id="UP000018936">
    <property type="component" value="Unassembled WGS sequence"/>
</dbReference>
<organism evidence="3 4">
    <name type="scientific">Ophiophagus hannah</name>
    <name type="common">King cobra</name>
    <name type="synonym">Naja hannah</name>
    <dbReference type="NCBI Taxonomy" id="8665"/>
    <lineage>
        <taxon>Eukaryota</taxon>
        <taxon>Metazoa</taxon>
        <taxon>Chordata</taxon>
        <taxon>Craniata</taxon>
        <taxon>Vertebrata</taxon>
        <taxon>Euteleostomi</taxon>
        <taxon>Lepidosauria</taxon>
        <taxon>Squamata</taxon>
        <taxon>Bifurcata</taxon>
        <taxon>Unidentata</taxon>
        <taxon>Episquamata</taxon>
        <taxon>Toxicofera</taxon>
        <taxon>Serpentes</taxon>
        <taxon>Colubroidea</taxon>
        <taxon>Elapidae</taxon>
        <taxon>Elapinae</taxon>
        <taxon>Ophiophagus</taxon>
    </lineage>
</organism>
<evidence type="ECO:0000256" key="1">
    <source>
        <dbReference type="SAM" id="MobiDB-lite"/>
    </source>
</evidence>
<keyword evidence="4" id="KW-1185">Reference proteome</keyword>
<feature type="region of interest" description="Disordered" evidence="1">
    <location>
        <begin position="86"/>
        <end position="117"/>
    </location>
</feature>
<name>V8N1S7_OPHHA</name>
<keyword evidence="2" id="KW-0472">Membrane</keyword>
<accession>V8N1S7</accession>
<dbReference type="EMBL" id="AZIM01040310">
    <property type="protein sequence ID" value="ETE56125.1"/>
    <property type="molecule type" value="Genomic_DNA"/>
</dbReference>
<feature type="compositionally biased region" description="Basic and acidic residues" evidence="1">
    <location>
        <begin position="10"/>
        <end position="21"/>
    </location>
</feature>
<keyword evidence="2" id="KW-0812">Transmembrane</keyword>